<dbReference type="InterPro" id="IPR027417">
    <property type="entry name" value="P-loop_NTPase"/>
</dbReference>
<evidence type="ECO:0000313" key="3">
    <source>
        <dbReference type="Proteomes" id="UP001314241"/>
    </source>
</evidence>
<keyword evidence="2" id="KW-0418">Kinase</keyword>
<dbReference type="EMBL" id="CAWVOH010000002">
    <property type="protein sequence ID" value="CAK8054342.1"/>
    <property type="molecule type" value="Genomic_DNA"/>
</dbReference>
<dbReference type="EC" id="2.7.1.33" evidence="2"/>
<dbReference type="SUPFAM" id="SSF52540">
    <property type="entry name" value="P-loop containing nucleoside triphosphate hydrolases"/>
    <property type="match status" value="1"/>
</dbReference>
<comment type="caution">
    <text evidence="2">The sequence shown here is derived from an EMBL/GenBank/DDBJ whole genome shotgun (WGS) entry which is preliminary data.</text>
</comment>
<keyword evidence="2" id="KW-0808">Transferase</keyword>
<dbReference type="Proteomes" id="UP001314241">
    <property type="component" value="Unassembled WGS sequence"/>
</dbReference>
<feature type="domain" description="Phosphoribulokinase/uridine kinase" evidence="1">
    <location>
        <begin position="18"/>
        <end position="158"/>
    </location>
</feature>
<organism evidence="2 3">
    <name type="scientific">Eupransor demetentiae</name>
    <dbReference type="NCBI Taxonomy" id="3109584"/>
    <lineage>
        <taxon>Bacteria</taxon>
        <taxon>Bacillati</taxon>
        <taxon>Bacillota</taxon>
        <taxon>Bacilli</taxon>
        <taxon>Lactobacillales</taxon>
        <taxon>Lactobacillaceae</taxon>
        <taxon>Eupransor</taxon>
    </lineage>
</organism>
<dbReference type="GO" id="GO:0004594">
    <property type="term" value="F:pantothenate kinase activity"/>
    <property type="evidence" value="ECO:0007669"/>
    <property type="project" value="UniProtKB-EC"/>
</dbReference>
<keyword evidence="3" id="KW-1185">Reference proteome</keyword>
<accession>A0ABP0ESH1</accession>
<reference evidence="2 3" key="1">
    <citation type="submission" date="2024-01" db="EMBL/GenBank/DDBJ databases">
        <authorList>
            <person name="Botero Cardona J."/>
        </authorList>
    </citation>
    <scope>NUCLEOTIDE SEQUENCE [LARGE SCALE GENOMIC DNA]</scope>
    <source>
        <strain evidence="2 3">LMG 33000</strain>
    </source>
</reference>
<gene>
    <name evidence="2" type="ORF">R54876_GBNLAHCA_00908</name>
</gene>
<dbReference type="InterPro" id="IPR006083">
    <property type="entry name" value="PRK/URK"/>
</dbReference>
<dbReference type="RefSeq" id="WP_349641895.1">
    <property type="nucleotide sequence ID" value="NZ_CAWVOH010000002.1"/>
</dbReference>
<evidence type="ECO:0000259" key="1">
    <source>
        <dbReference type="Pfam" id="PF00485"/>
    </source>
</evidence>
<protein>
    <submittedName>
        <fullName evidence="2">Panthothenate kinase (CoaA)</fullName>
        <ecNumber evidence="2">2.7.1.33</ecNumber>
    </submittedName>
</protein>
<dbReference type="Pfam" id="PF00485">
    <property type="entry name" value="PRK"/>
    <property type="match status" value="1"/>
</dbReference>
<dbReference type="PANTHER" id="PTHR10285">
    <property type="entry name" value="URIDINE KINASE"/>
    <property type="match status" value="1"/>
</dbReference>
<evidence type="ECO:0000313" key="2">
    <source>
        <dbReference type="EMBL" id="CAK8054342.1"/>
    </source>
</evidence>
<proteinExistence type="predicted"/>
<dbReference type="Gene3D" id="3.40.50.300">
    <property type="entry name" value="P-loop containing nucleotide triphosphate hydrolases"/>
    <property type="match status" value="1"/>
</dbReference>
<name>A0ABP0ESH1_9LACO</name>
<sequence length="236" mass="26774">MDEIINAILKKYQDNFMVIGLTGSVAVGKSTLAERLADALKQKGLKSQVLSTDNFLHSNAELKAAGIFDQKGFPQSYKLDELEQLIQDFRQGKSHVSTPIYQQRLADIVPDEKLTIDRPDVLIIEGVVALQFSANALDLGIYIDAKLDHIKAWYLSRNLLETALSRNNPNSWRYQYAKLPLDDFTSLALQVWEKTNQTNLDRYIAPSAKRADYLVKLDYWHQVASVTLTSRNTEQN</sequence>